<dbReference type="PROSITE" id="PS00107">
    <property type="entry name" value="PROTEIN_KINASE_ATP"/>
    <property type="match status" value="1"/>
</dbReference>
<keyword evidence="3" id="KW-0808">Transferase</keyword>
<dbReference type="GO" id="GO:0005524">
    <property type="term" value="F:ATP binding"/>
    <property type="evidence" value="ECO:0007669"/>
    <property type="project" value="UniProtKB-UniRule"/>
</dbReference>
<dbReference type="InterPro" id="IPR008271">
    <property type="entry name" value="Ser/Thr_kinase_AS"/>
</dbReference>
<evidence type="ECO:0000256" key="9">
    <source>
        <dbReference type="PROSITE-ProRule" id="PRU10141"/>
    </source>
</evidence>
<feature type="domain" description="Protein kinase" evidence="10">
    <location>
        <begin position="70"/>
        <end position="225"/>
    </location>
</feature>
<keyword evidence="6 9" id="KW-0067">ATP-binding</keyword>
<dbReference type="PANTHER" id="PTHR43289:SF34">
    <property type="entry name" value="SERINE_THREONINE-PROTEIN KINASE YBDM-RELATED"/>
    <property type="match status" value="1"/>
</dbReference>
<sequence length="225" mass="25754">MILKHITEDIPNPQMINPEISDAWCQVIYRAMEKEPSKRYQSIAEMKEAIERIGKIVDKKSPEPILGNRYQILEKIGGGGMAKVYRGMDTVLECEVAIKVMNESFCEDEEFIRRFNKEAKETAKINHPHVVQIHDTGNEGSTYYIVMELIKGLTLKEKLKNEGNFTVSEAIEIMLDILKGLGEVHRHGIVHRDIKPQNILYDSRSGWKIADFGLLRLLNSNTELT</sequence>
<dbReference type="PANTHER" id="PTHR43289">
    <property type="entry name" value="MITOGEN-ACTIVATED PROTEIN KINASE KINASE KINASE 20-RELATED"/>
    <property type="match status" value="1"/>
</dbReference>
<dbReference type="FunFam" id="3.30.200.20:FF:000035">
    <property type="entry name" value="Serine/threonine protein kinase Stk1"/>
    <property type="match status" value="1"/>
</dbReference>
<dbReference type="AlphaFoldDB" id="A0A364K8T5"/>
<evidence type="ECO:0000256" key="8">
    <source>
        <dbReference type="ARBA" id="ARBA00048679"/>
    </source>
</evidence>
<dbReference type="GO" id="GO:0004674">
    <property type="term" value="F:protein serine/threonine kinase activity"/>
    <property type="evidence" value="ECO:0007669"/>
    <property type="project" value="UniProtKB-KW"/>
</dbReference>
<evidence type="ECO:0000256" key="1">
    <source>
        <dbReference type="ARBA" id="ARBA00012513"/>
    </source>
</evidence>
<evidence type="ECO:0000313" key="11">
    <source>
        <dbReference type="EMBL" id="RAL26709.1"/>
    </source>
</evidence>
<gene>
    <name evidence="11" type="ORF">DL897_01265</name>
</gene>
<dbReference type="CDD" id="cd14014">
    <property type="entry name" value="STKc_PknB_like"/>
    <property type="match status" value="1"/>
</dbReference>
<dbReference type="SUPFAM" id="SSF56112">
    <property type="entry name" value="Protein kinase-like (PK-like)"/>
    <property type="match status" value="1"/>
</dbReference>
<accession>A0A364K8T5</accession>
<evidence type="ECO:0000256" key="2">
    <source>
        <dbReference type="ARBA" id="ARBA00022527"/>
    </source>
</evidence>
<feature type="binding site" evidence="9">
    <location>
        <position position="99"/>
    </location>
    <ligand>
        <name>ATP</name>
        <dbReference type="ChEBI" id="CHEBI:30616"/>
    </ligand>
</feature>
<dbReference type="PROSITE" id="PS00108">
    <property type="entry name" value="PROTEIN_KINASE_ST"/>
    <property type="match status" value="1"/>
</dbReference>
<keyword evidence="12" id="KW-1185">Reference proteome</keyword>
<dbReference type="SMART" id="SM00220">
    <property type="entry name" value="S_TKc"/>
    <property type="match status" value="1"/>
</dbReference>
<evidence type="ECO:0000256" key="6">
    <source>
        <dbReference type="ARBA" id="ARBA00022840"/>
    </source>
</evidence>
<organism evidence="11 12">
    <name type="scientific">Thermoflavimicrobium daqui</name>
    <dbReference type="NCBI Taxonomy" id="2137476"/>
    <lineage>
        <taxon>Bacteria</taxon>
        <taxon>Bacillati</taxon>
        <taxon>Bacillota</taxon>
        <taxon>Bacilli</taxon>
        <taxon>Bacillales</taxon>
        <taxon>Thermoactinomycetaceae</taxon>
        <taxon>Thermoflavimicrobium</taxon>
    </lineage>
</organism>
<keyword evidence="2" id="KW-0723">Serine/threonine-protein kinase</keyword>
<dbReference type="OrthoDB" id="9788659at2"/>
<evidence type="ECO:0000256" key="5">
    <source>
        <dbReference type="ARBA" id="ARBA00022777"/>
    </source>
</evidence>
<dbReference type="InterPro" id="IPR017441">
    <property type="entry name" value="Protein_kinase_ATP_BS"/>
</dbReference>
<keyword evidence="4 9" id="KW-0547">Nucleotide-binding</keyword>
<proteinExistence type="predicted"/>
<dbReference type="Gene3D" id="3.30.200.20">
    <property type="entry name" value="Phosphorylase Kinase, domain 1"/>
    <property type="match status" value="1"/>
</dbReference>
<name>A0A364K8T5_9BACL</name>
<dbReference type="Pfam" id="PF00069">
    <property type="entry name" value="Pkinase"/>
    <property type="match status" value="1"/>
</dbReference>
<comment type="catalytic activity">
    <reaction evidence="8">
        <text>L-seryl-[protein] + ATP = O-phospho-L-seryl-[protein] + ADP + H(+)</text>
        <dbReference type="Rhea" id="RHEA:17989"/>
        <dbReference type="Rhea" id="RHEA-COMP:9863"/>
        <dbReference type="Rhea" id="RHEA-COMP:11604"/>
        <dbReference type="ChEBI" id="CHEBI:15378"/>
        <dbReference type="ChEBI" id="CHEBI:29999"/>
        <dbReference type="ChEBI" id="CHEBI:30616"/>
        <dbReference type="ChEBI" id="CHEBI:83421"/>
        <dbReference type="ChEBI" id="CHEBI:456216"/>
        <dbReference type="EC" id="2.7.11.1"/>
    </reaction>
</comment>
<evidence type="ECO:0000259" key="10">
    <source>
        <dbReference type="PROSITE" id="PS50011"/>
    </source>
</evidence>
<dbReference type="InterPro" id="IPR011009">
    <property type="entry name" value="Kinase-like_dom_sf"/>
</dbReference>
<evidence type="ECO:0000313" key="12">
    <source>
        <dbReference type="Proteomes" id="UP000251213"/>
    </source>
</evidence>
<evidence type="ECO:0000256" key="3">
    <source>
        <dbReference type="ARBA" id="ARBA00022679"/>
    </source>
</evidence>
<dbReference type="Gene3D" id="1.10.510.10">
    <property type="entry name" value="Transferase(Phosphotransferase) domain 1"/>
    <property type="match status" value="2"/>
</dbReference>
<dbReference type="PROSITE" id="PS50011">
    <property type="entry name" value="PROTEIN_KINASE_DOM"/>
    <property type="match status" value="1"/>
</dbReference>
<reference evidence="11 12" key="1">
    <citation type="submission" date="2018-06" db="EMBL/GenBank/DDBJ databases">
        <title>Thermoflavimicrobium daqus sp. nov., a thermophilic microbe isolated from Moutai-flavour Daqu.</title>
        <authorList>
            <person name="Wang X."/>
            <person name="Zhou H."/>
        </authorList>
    </citation>
    <scope>NUCLEOTIDE SEQUENCE [LARGE SCALE GENOMIC DNA]</scope>
    <source>
        <strain evidence="11 12">FBKL4.011</strain>
    </source>
</reference>
<keyword evidence="5" id="KW-0418">Kinase</keyword>
<comment type="catalytic activity">
    <reaction evidence="7">
        <text>L-threonyl-[protein] + ATP = O-phospho-L-threonyl-[protein] + ADP + H(+)</text>
        <dbReference type="Rhea" id="RHEA:46608"/>
        <dbReference type="Rhea" id="RHEA-COMP:11060"/>
        <dbReference type="Rhea" id="RHEA-COMP:11605"/>
        <dbReference type="ChEBI" id="CHEBI:15378"/>
        <dbReference type="ChEBI" id="CHEBI:30013"/>
        <dbReference type="ChEBI" id="CHEBI:30616"/>
        <dbReference type="ChEBI" id="CHEBI:61977"/>
        <dbReference type="ChEBI" id="CHEBI:456216"/>
        <dbReference type="EC" id="2.7.11.1"/>
    </reaction>
</comment>
<protein>
    <recommendedName>
        <fullName evidence="1">non-specific serine/threonine protein kinase</fullName>
        <ecNumber evidence="1">2.7.11.1</ecNumber>
    </recommendedName>
</protein>
<evidence type="ECO:0000256" key="4">
    <source>
        <dbReference type="ARBA" id="ARBA00022741"/>
    </source>
</evidence>
<dbReference type="EMBL" id="QJKK01000001">
    <property type="protein sequence ID" value="RAL26709.1"/>
    <property type="molecule type" value="Genomic_DNA"/>
</dbReference>
<reference evidence="11 12" key="2">
    <citation type="submission" date="2018-06" db="EMBL/GenBank/DDBJ databases">
        <authorList>
            <person name="Zhirakovskaya E."/>
        </authorList>
    </citation>
    <scope>NUCLEOTIDE SEQUENCE [LARGE SCALE GENOMIC DNA]</scope>
    <source>
        <strain evidence="11 12">FBKL4.011</strain>
    </source>
</reference>
<dbReference type="InterPro" id="IPR000719">
    <property type="entry name" value="Prot_kinase_dom"/>
</dbReference>
<evidence type="ECO:0000256" key="7">
    <source>
        <dbReference type="ARBA" id="ARBA00047899"/>
    </source>
</evidence>
<dbReference type="Proteomes" id="UP000251213">
    <property type="component" value="Unassembled WGS sequence"/>
</dbReference>
<comment type="caution">
    <text evidence="11">The sequence shown here is derived from an EMBL/GenBank/DDBJ whole genome shotgun (WGS) entry which is preliminary data.</text>
</comment>
<dbReference type="EC" id="2.7.11.1" evidence="1"/>